<feature type="domain" description="Neurotransmitter-gated ion-channel transmembrane" evidence="20">
    <location>
        <begin position="366"/>
        <end position="592"/>
    </location>
</feature>
<evidence type="ECO:0000256" key="6">
    <source>
        <dbReference type="ARBA" id="ARBA00023018"/>
    </source>
</evidence>
<comment type="similarity">
    <text evidence="17">Belongs to the ligand-gated ion channel (TC 1.A.9) family. Glutamate-gated chloride channel (TC 1.A.9.4) subfamily.</text>
</comment>
<dbReference type="PROSITE" id="PS00236">
    <property type="entry name" value="NEUROTR_ION_CHANNEL"/>
    <property type="match status" value="1"/>
</dbReference>
<dbReference type="SUPFAM" id="SSF90112">
    <property type="entry name" value="Neurotransmitter-gated ion-channel transmembrane pore"/>
    <property type="match status" value="1"/>
</dbReference>
<sequence length="603" mass="70182">MLAKWAHPDPLFTQSRGEGSTTTAWTSVHVAVGRQLLIQNQQKTYLKADQTKSMKFYETDLGVDDRKIEKHGFHHEGLFKSSTTKRGCTPGRPSLNKWRFTMTPKLFHLLFSLLLHIGHMDFVRPTRFRHRGHLKPRPALINYRQEEKRILDRILDSEVYDRRMRPSGMNSTDDPTIVNVNLYVRSFEKIDDVKMEYSVQITFRQQWNDNRLSFDDMEGRIKYLTMTDSKKVWMPDTFFRNEKEGKFHNIIQPNLYIRVFPNGDILYSIRISLTLSCPMSLELFPLDTQTCFLRVASYGWTVDDVVYNWKVPEPVQFVKTLFLPGGFGLHTFSDAYCNVKTATGEYSCLTVIMTFRRQLSYYIITIYIPTLMIVMVSWMSFWLDHKSIILVLTSHPEAPARVSLTVTTLLAMSTTTSSINNSLPPVAYTKAIDVWTNLCVTFVFLALLEYALVNYAARADARANANRASMERQMEKDRERINDPANNFLIKEMDMRQNQVQLMSRDPLIRRIEGSNMVRENNKLLFSELPRDRFGRFRIDQNGPDFTQGNPMTVKSVLTSINTRVQSEAKRIDVISRVIFPLSFVGFNVMYWSYYLTRSHFSS</sequence>
<feature type="transmembrane region" description="Helical" evidence="18">
    <location>
        <begin position="359"/>
        <end position="383"/>
    </location>
</feature>
<dbReference type="PRINTS" id="PR00252">
    <property type="entry name" value="NRIONCHANNEL"/>
</dbReference>
<keyword evidence="3 18" id="KW-0812">Transmembrane</keyword>
<evidence type="ECO:0000256" key="2">
    <source>
        <dbReference type="ARBA" id="ARBA00022475"/>
    </source>
</evidence>
<evidence type="ECO:0000256" key="18">
    <source>
        <dbReference type="RuleBase" id="RU000687"/>
    </source>
</evidence>
<evidence type="ECO:0000259" key="19">
    <source>
        <dbReference type="Pfam" id="PF02931"/>
    </source>
</evidence>
<dbReference type="InterPro" id="IPR036719">
    <property type="entry name" value="Neuro-gated_channel_TM_sf"/>
</dbReference>
<keyword evidence="1 18" id="KW-0813">Transport</keyword>
<comment type="caution">
    <text evidence="18">Lacks conserved residue(s) required for the propagation of feature annotation.</text>
</comment>
<dbReference type="PRINTS" id="PR00253">
    <property type="entry name" value="GABAARECEPTR"/>
</dbReference>
<dbReference type="GO" id="GO:0045211">
    <property type="term" value="C:postsynaptic membrane"/>
    <property type="evidence" value="ECO:0007669"/>
    <property type="project" value="UniProtKB-SubCell"/>
</dbReference>
<dbReference type="InterPro" id="IPR006028">
    <property type="entry name" value="GABAA/Glycine_rcpt"/>
</dbReference>
<keyword evidence="2" id="KW-1003">Cell membrane</keyword>
<dbReference type="Gene3D" id="1.20.58.390">
    <property type="entry name" value="Neurotransmitter-gated ion-channel transmembrane domain"/>
    <property type="match status" value="1"/>
</dbReference>
<keyword evidence="22" id="KW-1185">Reference proteome</keyword>
<organism evidence="21 22">
    <name type="scientific">Lepeophtheirus salmonis</name>
    <name type="common">Salmon louse</name>
    <name type="synonym">Caligus salmonis</name>
    <dbReference type="NCBI Taxonomy" id="72036"/>
    <lineage>
        <taxon>Eukaryota</taxon>
        <taxon>Metazoa</taxon>
        <taxon>Ecdysozoa</taxon>
        <taxon>Arthropoda</taxon>
        <taxon>Crustacea</taxon>
        <taxon>Multicrustacea</taxon>
        <taxon>Hexanauplia</taxon>
        <taxon>Copepoda</taxon>
        <taxon>Siphonostomatoida</taxon>
        <taxon>Caligidae</taxon>
        <taxon>Lepeophtheirus</taxon>
    </lineage>
</organism>
<evidence type="ECO:0000256" key="10">
    <source>
        <dbReference type="ARBA" id="ARBA00023170"/>
    </source>
</evidence>
<dbReference type="Pfam" id="PF02931">
    <property type="entry name" value="Neur_chan_LBD"/>
    <property type="match status" value="1"/>
</dbReference>
<keyword evidence="12" id="KW-0868">Chloride</keyword>
<keyword evidence="5 18" id="KW-1133">Transmembrane helix</keyword>
<keyword evidence="7 18" id="KW-0406">Ion transport</keyword>
<dbReference type="PANTHER" id="PTHR18945">
    <property type="entry name" value="NEUROTRANSMITTER GATED ION CHANNEL"/>
    <property type="match status" value="1"/>
</dbReference>
<dbReference type="AlphaFoldDB" id="A0A7R8CNF4"/>
<reference evidence="21" key="1">
    <citation type="submission" date="2021-02" db="EMBL/GenBank/DDBJ databases">
        <authorList>
            <person name="Bekaert M."/>
        </authorList>
    </citation>
    <scope>NUCLEOTIDE SEQUENCE</scope>
    <source>
        <strain evidence="21">IoA-00</strain>
    </source>
</reference>
<evidence type="ECO:0000256" key="16">
    <source>
        <dbReference type="ARBA" id="ARBA00034104"/>
    </source>
</evidence>
<dbReference type="InterPro" id="IPR006029">
    <property type="entry name" value="Neurotrans-gated_channel_TM"/>
</dbReference>
<dbReference type="InterPro" id="IPR006201">
    <property type="entry name" value="Neur_channel"/>
</dbReference>
<keyword evidence="8 18" id="KW-0472">Membrane</keyword>
<dbReference type="GO" id="GO:0008068">
    <property type="term" value="F:extracellularly glutamate-gated chloride channel activity"/>
    <property type="evidence" value="ECO:0007669"/>
    <property type="project" value="UniProtKB-ARBA"/>
</dbReference>
<protein>
    <submittedName>
        <fullName evidence="21">GRGLCN</fullName>
    </submittedName>
</protein>
<dbReference type="InterPro" id="IPR006202">
    <property type="entry name" value="Neur_chan_lig-bd"/>
</dbReference>
<gene>
    <name evidence="21" type="ORF">LSAA_3930</name>
</gene>
<feature type="transmembrane region" description="Helical" evidence="18">
    <location>
        <begin position="574"/>
        <end position="594"/>
    </location>
</feature>
<evidence type="ECO:0000256" key="12">
    <source>
        <dbReference type="ARBA" id="ARBA00023214"/>
    </source>
</evidence>
<evidence type="ECO:0000256" key="7">
    <source>
        <dbReference type="ARBA" id="ARBA00023065"/>
    </source>
</evidence>
<feature type="transmembrane region" description="Helical" evidence="18">
    <location>
        <begin position="434"/>
        <end position="457"/>
    </location>
</feature>
<dbReference type="CDD" id="cd18993">
    <property type="entry name" value="LGIC_ECD_GluCl"/>
    <property type="match status" value="1"/>
</dbReference>
<evidence type="ECO:0000313" key="21">
    <source>
        <dbReference type="EMBL" id="CAF2829239.1"/>
    </source>
</evidence>
<evidence type="ECO:0000256" key="9">
    <source>
        <dbReference type="ARBA" id="ARBA00023157"/>
    </source>
</evidence>
<keyword evidence="10" id="KW-0675">Receptor</keyword>
<keyword evidence="14" id="KW-1071">Ligand-gated ion channel</keyword>
<dbReference type="NCBIfam" id="TIGR00860">
    <property type="entry name" value="LIC"/>
    <property type="match status" value="1"/>
</dbReference>
<evidence type="ECO:0000256" key="1">
    <source>
        <dbReference type="ARBA" id="ARBA00022448"/>
    </source>
</evidence>
<dbReference type="InterPro" id="IPR036734">
    <property type="entry name" value="Neur_chan_lig-bd_sf"/>
</dbReference>
<dbReference type="InterPro" id="IPR018000">
    <property type="entry name" value="Neurotransmitter_ion_chnl_CS"/>
</dbReference>
<name>A0A7R8CNF4_LEPSM</name>
<dbReference type="Proteomes" id="UP000675881">
    <property type="component" value="Chromosome 13"/>
</dbReference>
<keyword evidence="11" id="KW-0869">Chloride channel</keyword>
<accession>A0A7R8CNF4</accession>
<dbReference type="InterPro" id="IPR038050">
    <property type="entry name" value="Neuro_actylchol_rec"/>
</dbReference>
<dbReference type="GO" id="GO:0034707">
    <property type="term" value="C:chloride channel complex"/>
    <property type="evidence" value="ECO:0007669"/>
    <property type="project" value="UniProtKB-KW"/>
</dbReference>
<evidence type="ECO:0000256" key="5">
    <source>
        <dbReference type="ARBA" id="ARBA00022989"/>
    </source>
</evidence>
<evidence type="ECO:0000313" key="22">
    <source>
        <dbReference type="Proteomes" id="UP000675881"/>
    </source>
</evidence>
<keyword evidence="15 18" id="KW-0407">Ion channel</keyword>
<evidence type="ECO:0000256" key="15">
    <source>
        <dbReference type="ARBA" id="ARBA00023303"/>
    </source>
</evidence>
<evidence type="ECO:0000259" key="20">
    <source>
        <dbReference type="Pfam" id="PF02932"/>
    </source>
</evidence>
<evidence type="ECO:0000256" key="3">
    <source>
        <dbReference type="ARBA" id="ARBA00022692"/>
    </source>
</evidence>
<dbReference type="SUPFAM" id="SSF63712">
    <property type="entry name" value="Nicotinic receptor ligand binding domain-like"/>
    <property type="match status" value="1"/>
</dbReference>
<keyword evidence="4" id="KW-0732">Signal</keyword>
<evidence type="ECO:0000256" key="17">
    <source>
        <dbReference type="ARBA" id="ARBA00061654"/>
    </source>
</evidence>
<evidence type="ECO:0000256" key="11">
    <source>
        <dbReference type="ARBA" id="ARBA00023173"/>
    </source>
</evidence>
<evidence type="ECO:0000256" key="4">
    <source>
        <dbReference type="ARBA" id="ARBA00022729"/>
    </source>
</evidence>
<comment type="subcellular location">
    <subcellularLocation>
        <location evidence="16">Postsynaptic cell membrane</location>
        <topology evidence="16">Multi-pass membrane protein</topology>
    </subcellularLocation>
</comment>
<evidence type="ECO:0000256" key="8">
    <source>
        <dbReference type="ARBA" id="ARBA00023136"/>
    </source>
</evidence>
<feature type="domain" description="Neurotransmitter-gated ion-channel ligand-binding" evidence="19">
    <location>
        <begin position="147"/>
        <end position="357"/>
    </location>
</feature>
<proteinExistence type="inferred from homology"/>
<keyword evidence="13" id="KW-0628">Postsynaptic cell membrane</keyword>
<evidence type="ECO:0000256" key="13">
    <source>
        <dbReference type="ARBA" id="ARBA00023257"/>
    </source>
</evidence>
<dbReference type="FunFam" id="2.70.170.10:FF:000022">
    <property type="entry name" value="glutamate-gated chloride channel isoform X1"/>
    <property type="match status" value="1"/>
</dbReference>
<dbReference type="OrthoDB" id="442503at2759"/>
<dbReference type="EMBL" id="HG994592">
    <property type="protein sequence ID" value="CAF2829239.1"/>
    <property type="molecule type" value="Genomic_DNA"/>
</dbReference>
<dbReference type="GO" id="GO:0004888">
    <property type="term" value="F:transmembrane signaling receptor activity"/>
    <property type="evidence" value="ECO:0007669"/>
    <property type="project" value="InterPro"/>
</dbReference>
<dbReference type="Gene3D" id="2.70.170.10">
    <property type="entry name" value="Neurotransmitter-gated ion-channel ligand-binding domain"/>
    <property type="match status" value="1"/>
</dbReference>
<keyword evidence="9" id="KW-1015">Disulfide bond</keyword>
<keyword evidence="6" id="KW-0770">Synapse</keyword>
<dbReference type="CDD" id="cd19049">
    <property type="entry name" value="LGIC_TM_anion"/>
    <property type="match status" value="1"/>
</dbReference>
<dbReference type="Pfam" id="PF02932">
    <property type="entry name" value="Neur_chan_memb"/>
    <property type="match status" value="1"/>
</dbReference>
<evidence type="ECO:0000256" key="14">
    <source>
        <dbReference type="ARBA" id="ARBA00023286"/>
    </source>
</evidence>